<sequence length="362" mass="41219">DASLANLYLQARGNSAVIRRRVQATPEAYGLPNGFKVSDRSIRRFYASRHPELIKRARDEEVNPFFVKPGQQLQIDFVEAKFRFAGQAEEETVYIFEATYAWSRKSYVRVCPDMTQASWMISICDCLQKNGIPLEILCDNDKSLVISHGKEHVRFNPSFEWLCKPLGILPRACRPRRAATKGRIERYGRYLQENGLVDCGIDSETIPDRTALQKKLDEWIEHTADMRVWDTVQYGKATTRDLYAKERALLRFPEALKTCFDVTCWPARTTDEGIVYVYGTAVHLGPNYRGGQTVYVAVRLNGEVLVTNAAGNVIRMTDIPPENLHEFKMDQPPPTSRSAFHADISKKGSRKSLLSQFDEATD</sequence>
<evidence type="ECO:0000256" key="1">
    <source>
        <dbReference type="SAM" id="MobiDB-lite"/>
    </source>
</evidence>
<dbReference type="GO" id="GO:0003676">
    <property type="term" value="F:nucleic acid binding"/>
    <property type="evidence" value="ECO:0007669"/>
    <property type="project" value="InterPro"/>
</dbReference>
<evidence type="ECO:0000313" key="4">
    <source>
        <dbReference type="Proteomes" id="UP000430564"/>
    </source>
</evidence>
<proteinExistence type="predicted"/>
<dbReference type="PANTHER" id="PTHR35004">
    <property type="entry name" value="TRANSPOSASE RV3428C-RELATED"/>
    <property type="match status" value="1"/>
</dbReference>
<evidence type="ECO:0000259" key="2">
    <source>
        <dbReference type="PROSITE" id="PS50994"/>
    </source>
</evidence>
<dbReference type="OrthoDB" id="3542865at2"/>
<dbReference type="GO" id="GO:0015074">
    <property type="term" value="P:DNA integration"/>
    <property type="evidence" value="ECO:0007669"/>
    <property type="project" value="InterPro"/>
</dbReference>
<dbReference type="Proteomes" id="UP000430564">
    <property type="component" value="Unassembled WGS sequence"/>
</dbReference>
<dbReference type="InterPro" id="IPR012337">
    <property type="entry name" value="RNaseH-like_sf"/>
</dbReference>
<dbReference type="InterPro" id="IPR036397">
    <property type="entry name" value="RNaseH_sf"/>
</dbReference>
<name>A0A6I1EST7_9BURK</name>
<comment type="caution">
    <text evidence="3">The sequence shown here is derived from an EMBL/GenBank/DDBJ whole genome shotgun (WGS) entry which is preliminary data.</text>
</comment>
<organism evidence="3 4">
    <name type="scientific">Sutterella seckii</name>
    <dbReference type="NCBI Taxonomy" id="1944635"/>
    <lineage>
        <taxon>Bacteria</taxon>
        <taxon>Pseudomonadati</taxon>
        <taxon>Pseudomonadota</taxon>
        <taxon>Betaproteobacteria</taxon>
        <taxon>Burkholderiales</taxon>
        <taxon>Sutterellaceae</taxon>
        <taxon>Sutterella</taxon>
    </lineage>
</organism>
<feature type="region of interest" description="Disordered" evidence="1">
    <location>
        <begin position="325"/>
        <end position="362"/>
    </location>
</feature>
<dbReference type="EMBL" id="WEHX01000028">
    <property type="protein sequence ID" value="KAB7660600.1"/>
    <property type="molecule type" value="Genomic_DNA"/>
</dbReference>
<protein>
    <submittedName>
        <fullName evidence="3">Transposase family protein</fullName>
    </submittedName>
</protein>
<dbReference type="InterPro" id="IPR001584">
    <property type="entry name" value="Integrase_cat-core"/>
</dbReference>
<dbReference type="AlphaFoldDB" id="A0A6I1EST7"/>
<dbReference type="Gene3D" id="3.30.420.10">
    <property type="entry name" value="Ribonuclease H-like superfamily/Ribonuclease H"/>
    <property type="match status" value="1"/>
</dbReference>
<gene>
    <name evidence="3" type="ORF">GBM95_05690</name>
</gene>
<feature type="domain" description="Integrase catalytic" evidence="2">
    <location>
        <begin position="65"/>
        <end position="247"/>
    </location>
</feature>
<evidence type="ECO:0000313" key="3">
    <source>
        <dbReference type="EMBL" id="KAB7660600.1"/>
    </source>
</evidence>
<feature type="non-terminal residue" evidence="3">
    <location>
        <position position="1"/>
    </location>
</feature>
<dbReference type="PANTHER" id="PTHR35004:SF7">
    <property type="entry name" value="INTEGRASE PROTEIN"/>
    <property type="match status" value="1"/>
</dbReference>
<dbReference type="PROSITE" id="PS50994">
    <property type="entry name" value="INTEGRASE"/>
    <property type="match status" value="1"/>
</dbReference>
<dbReference type="RefSeq" id="WP_152158208.1">
    <property type="nucleotide sequence ID" value="NZ_WEHX01000028.1"/>
</dbReference>
<dbReference type="SUPFAM" id="SSF53098">
    <property type="entry name" value="Ribonuclease H-like"/>
    <property type="match status" value="1"/>
</dbReference>
<accession>A0A6I1EST7</accession>
<reference evidence="3 4" key="1">
    <citation type="submission" date="2019-10" db="EMBL/GenBank/DDBJ databases">
        <title>Genome diversity of Sutterella seckii.</title>
        <authorList>
            <person name="Chaplin A.V."/>
            <person name="Sokolova S.R."/>
            <person name="Mosin K.A."/>
            <person name="Ivanova E.L."/>
            <person name="Kochetkova T.O."/>
            <person name="Goltsov A.Y."/>
            <person name="Trofimov D.Y."/>
            <person name="Efimov B.A."/>
        </authorList>
    </citation>
    <scope>NUCLEOTIDE SEQUENCE [LARGE SCALE GENOMIC DNA]</scope>
    <source>
        <strain evidence="3 4">ASD393</strain>
    </source>
</reference>